<evidence type="ECO:0000313" key="2">
    <source>
        <dbReference type="Proteomes" id="UP001144280"/>
    </source>
</evidence>
<dbReference type="Proteomes" id="UP001144280">
    <property type="component" value="Unassembled WGS sequence"/>
</dbReference>
<sequence>MPWQVLDPKTGRYRDVNVGAVTTPTADLRYAMVAPLGESLNRIGRYETTTGKIRWYDLPFEVSGAYISPDGRHAAVLHYGWIGQPTSGPEMAVVDLTTGQVKPFELDAATLSAAWTTLDGPDGTVFDVPQLPLSMVSWKPDSRHFTLGNVILDLDGRRTGVLPVPAGTLMLGLAPDGAGVLVNPGKKAGTFALTDRAGGLAREVTVTWPCPSDPPCPNWAPTFIGWRGPDQILIWHSPAPDKSDATIEALDLRTGTRETVHHIGGSPTIDRIIIASSAHLSDRARKTTAF</sequence>
<reference evidence="1" key="1">
    <citation type="submission" date="2022-12" db="EMBL/GenBank/DDBJ databases">
        <title>New Phytohabitans aurantiacus sp. RD004123 nov., an actinomycete isolated from soil.</title>
        <authorList>
            <person name="Triningsih D.W."/>
            <person name="Harunari E."/>
            <person name="Igarashi Y."/>
        </authorList>
    </citation>
    <scope>NUCLEOTIDE SEQUENCE</scope>
    <source>
        <strain evidence="1">RD004123</strain>
    </source>
</reference>
<dbReference type="SUPFAM" id="SSF50969">
    <property type="entry name" value="YVTN repeat-like/Quinoprotein amine dehydrogenase"/>
    <property type="match status" value="1"/>
</dbReference>
<name>A0ABQ5R8P2_9ACTN</name>
<dbReference type="InterPro" id="IPR011044">
    <property type="entry name" value="Quino_amine_DH_bsu"/>
</dbReference>
<organism evidence="1 2">
    <name type="scientific">Phytohabitans aurantiacus</name>
    <dbReference type="NCBI Taxonomy" id="3016789"/>
    <lineage>
        <taxon>Bacteria</taxon>
        <taxon>Bacillati</taxon>
        <taxon>Actinomycetota</taxon>
        <taxon>Actinomycetes</taxon>
        <taxon>Micromonosporales</taxon>
        <taxon>Micromonosporaceae</taxon>
    </lineage>
</organism>
<proteinExistence type="predicted"/>
<evidence type="ECO:0000313" key="1">
    <source>
        <dbReference type="EMBL" id="GLI02262.1"/>
    </source>
</evidence>
<accession>A0ABQ5R8P2</accession>
<dbReference type="EMBL" id="BSDI01000057">
    <property type="protein sequence ID" value="GLI02262.1"/>
    <property type="molecule type" value="Genomic_DNA"/>
</dbReference>
<keyword evidence="2" id="KW-1185">Reference proteome</keyword>
<protein>
    <recommendedName>
        <fullName evidence="3">SMP-30/Gluconolactonase/LRE-like region domain-containing protein</fullName>
    </recommendedName>
</protein>
<evidence type="ECO:0008006" key="3">
    <source>
        <dbReference type="Google" id="ProtNLM"/>
    </source>
</evidence>
<gene>
    <name evidence="1" type="ORF">Pa4123_75400</name>
</gene>
<comment type="caution">
    <text evidence="1">The sequence shown here is derived from an EMBL/GenBank/DDBJ whole genome shotgun (WGS) entry which is preliminary data.</text>
</comment>